<feature type="non-terminal residue" evidence="2">
    <location>
        <position position="1"/>
    </location>
</feature>
<dbReference type="Pfam" id="PF10551">
    <property type="entry name" value="MULE"/>
    <property type="match status" value="1"/>
</dbReference>
<protein>
    <recommendedName>
        <fullName evidence="1">MULE transposase domain-containing protein</fullName>
    </recommendedName>
</protein>
<gene>
    <name evidence="2" type="ORF">OVA965_LOCUS37984</name>
    <name evidence="3" type="ORF">TMI583_LOCUS39118</name>
</gene>
<dbReference type="PANTHER" id="PTHR47160:SF10">
    <property type="entry name" value="MULE TRANSPOSASE DOMAIN-CONTAINING PROTEIN"/>
    <property type="match status" value="1"/>
</dbReference>
<dbReference type="Proteomes" id="UP000682733">
    <property type="component" value="Unassembled WGS sequence"/>
</dbReference>
<dbReference type="EMBL" id="CAJNOK010036769">
    <property type="protein sequence ID" value="CAF1525314.1"/>
    <property type="molecule type" value="Genomic_DNA"/>
</dbReference>
<feature type="domain" description="MULE transposase" evidence="1">
    <location>
        <begin position="64"/>
        <end position="161"/>
    </location>
</feature>
<evidence type="ECO:0000313" key="2">
    <source>
        <dbReference type="EMBL" id="CAF1525314.1"/>
    </source>
</evidence>
<reference evidence="2" key="1">
    <citation type="submission" date="2021-02" db="EMBL/GenBank/DDBJ databases">
        <authorList>
            <person name="Nowell W R."/>
        </authorList>
    </citation>
    <scope>NUCLEOTIDE SEQUENCE</scope>
</reference>
<dbReference type="EMBL" id="CAJOBA010058941">
    <property type="protein sequence ID" value="CAF4312083.1"/>
    <property type="molecule type" value="Genomic_DNA"/>
</dbReference>
<proteinExistence type="predicted"/>
<organism evidence="2 4">
    <name type="scientific">Didymodactylos carnosus</name>
    <dbReference type="NCBI Taxonomy" id="1234261"/>
    <lineage>
        <taxon>Eukaryota</taxon>
        <taxon>Metazoa</taxon>
        <taxon>Spiralia</taxon>
        <taxon>Gnathifera</taxon>
        <taxon>Rotifera</taxon>
        <taxon>Eurotatoria</taxon>
        <taxon>Bdelloidea</taxon>
        <taxon>Philodinida</taxon>
        <taxon>Philodinidae</taxon>
        <taxon>Didymodactylos</taxon>
    </lineage>
</organism>
<name>A0A8S2FPC2_9BILA</name>
<dbReference type="Proteomes" id="UP000677228">
    <property type="component" value="Unassembled WGS sequence"/>
</dbReference>
<evidence type="ECO:0000313" key="4">
    <source>
        <dbReference type="Proteomes" id="UP000677228"/>
    </source>
</evidence>
<dbReference type="PANTHER" id="PTHR47160">
    <property type="entry name" value="PUTATIVE-RELATED"/>
    <property type="match status" value="1"/>
</dbReference>
<dbReference type="AlphaFoldDB" id="A0A8S2FPC2"/>
<dbReference type="InterPro" id="IPR018289">
    <property type="entry name" value="MULE_transposase_dom"/>
</dbReference>
<evidence type="ECO:0000259" key="1">
    <source>
        <dbReference type="Pfam" id="PF10551"/>
    </source>
</evidence>
<accession>A0A8S2FPC2</accession>
<comment type="caution">
    <text evidence="2">The sequence shown here is derived from an EMBL/GenBank/DDBJ whole genome shotgun (WGS) entry which is preliminary data.</text>
</comment>
<sequence>FYKIRAKLLPPNPKSLDFEVPASYSTTHEGENFLLYDSAHKKLGGRLMIFSTKYLIQMLCSCDVMLLDGTFKIRPSMFSQVYVIMGQHLDEAIPLVWCLTPKRTQEVYKKIFKVLQRKSMDYGFNFEPKSAYLDFEIGTINALEKIFPNISIHGCWYHYIQSIYRNIRKTGLSTLYEQNEEAKIWLKCFMALPLVRNTVVGAAIDYLIDNPPLSHMLLIEFNEYFRKQWIDRIPVKYWNLGPIHLRCNNSVEGYNNRLQHRFGAHPQLWSFIYFLKGEKALVMMRTAQIQSGNYRLKAMPFSFGNERARKKTKQLKNLWRLFQIGRITLNKYITNLSCFVGESTITINYLLIVCEIKKATF</sequence>
<evidence type="ECO:0000313" key="3">
    <source>
        <dbReference type="EMBL" id="CAF4312083.1"/>
    </source>
</evidence>